<name>A0ABW5RBE0_9BACL</name>
<sequence length="493" mass="55580">MSVFKWRAQVKWLLLGLLCITILAAGSLVGLTVYAHSPKLPKGMKLHGQVIDQLHVQQVREQLHHFNTTLEQRTFTLTLSHALYGTNLTVTGQELGLSVNVDAVMRELSLLTHGSIWQRARHRKHLEDTSHAFHIQWNSSILEAFWKRQFGEMEQEEPLPAKRVIDRYDRISYEPETIAWRIDRSSFKEQVRELLLQQLEQQPLQPPEIQEAISIPVQQFAPESTIQSLKNEQIEQKVSQYTTSYTRSSAGRVHNIEKTAATIDKMVLHPGDIFDYQEVIDLTRSTYGFREAPVIVNGKLVPGVGGGICQVSSTLYNAALLYGLEVIERQPHSLPVSYVPLGQDATFASGSINFRIRNQTHSSVLIHTETADKKLTVKLFGKRDPAVRYHIRSEIVNTLPPPDKFVYQSSLGKGQSRVLSQGKTGYEVQTTRDLFRQGNLVSSTLISKDRYAPKPRLVAVGEQPKSSSRSPAQKQNKPIVEDGILGPVFISQP</sequence>
<dbReference type="PROSITE" id="PS51109">
    <property type="entry name" value="G5"/>
    <property type="match status" value="1"/>
</dbReference>
<dbReference type="SMART" id="SM01208">
    <property type="entry name" value="G5"/>
    <property type="match status" value="1"/>
</dbReference>
<dbReference type="PANTHER" id="PTHR35788">
    <property type="entry name" value="EXPORTED PROTEIN-RELATED"/>
    <property type="match status" value="1"/>
</dbReference>
<dbReference type="EMBL" id="JBHUMM010000023">
    <property type="protein sequence ID" value="MFD2671940.1"/>
    <property type="molecule type" value="Genomic_DNA"/>
</dbReference>
<comment type="caution">
    <text evidence="4">The sequence shown here is derived from an EMBL/GenBank/DDBJ whole genome shotgun (WGS) entry which is preliminary data.</text>
</comment>
<evidence type="ECO:0000313" key="4">
    <source>
        <dbReference type="EMBL" id="MFD2671940.1"/>
    </source>
</evidence>
<dbReference type="InterPro" id="IPR011098">
    <property type="entry name" value="G5_dom"/>
</dbReference>
<dbReference type="PANTHER" id="PTHR35788:SF1">
    <property type="entry name" value="EXPORTED PROTEIN"/>
    <property type="match status" value="1"/>
</dbReference>
<protein>
    <submittedName>
        <fullName evidence="4">VanW family protein</fullName>
    </submittedName>
</protein>
<evidence type="ECO:0000313" key="5">
    <source>
        <dbReference type="Proteomes" id="UP001597497"/>
    </source>
</evidence>
<dbReference type="RefSeq" id="WP_379929412.1">
    <property type="nucleotide sequence ID" value="NZ_JBHUMM010000023.1"/>
</dbReference>
<keyword evidence="5" id="KW-1185">Reference proteome</keyword>
<organism evidence="4 5">
    <name type="scientific">Marinicrinis sediminis</name>
    <dbReference type="NCBI Taxonomy" id="1652465"/>
    <lineage>
        <taxon>Bacteria</taxon>
        <taxon>Bacillati</taxon>
        <taxon>Bacillota</taxon>
        <taxon>Bacilli</taxon>
        <taxon>Bacillales</taxon>
        <taxon>Paenibacillaceae</taxon>
    </lineage>
</organism>
<dbReference type="Gene3D" id="2.20.230.10">
    <property type="entry name" value="Resuscitation-promoting factor rpfb"/>
    <property type="match status" value="1"/>
</dbReference>
<dbReference type="InterPro" id="IPR052913">
    <property type="entry name" value="Glycopeptide_resist_protein"/>
</dbReference>
<evidence type="ECO:0000256" key="2">
    <source>
        <dbReference type="SAM" id="MobiDB-lite"/>
    </source>
</evidence>
<feature type="compositionally biased region" description="Polar residues" evidence="2">
    <location>
        <begin position="464"/>
        <end position="476"/>
    </location>
</feature>
<evidence type="ECO:0000256" key="1">
    <source>
        <dbReference type="ARBA" id="ARBA00022729"/>
    </source>
</evidence>
<proteinExistence type="predicted"/>
<dbReference type="Pfam" id="PF04294">
    <property type="entry name" value="VanW"/>
    <property type="match status" value="1"/>
</dbReference>
<reference evidence="5" key="1">
    <citation type="journal article" date="2019" name="Int. J. Syst. Evol. Microbiol.">
        <title>The Global Catalogue of Microorganisms (GCM) 10K type strain sequencing project: providing services to taxonomists for standard genome sequencing and annotation.</title>
        <authorList>
            <consortium name="The Broad Institute Genomics Platform"/>
            <consortium name="The Broad Institute Genome Sequencing Center for Infectious Disease"/>
            <person name="Wu L."/>
            <person name="Ma J."/>
        </authorList>
    </citation>
    <scope>NUCLEOTIDE SEQUENCE [LARGE SCALE GENOMIC DNA]</scope>
    <source>
        <strain evidence="5">KCTC 33676</strain>
    </source>
</reference>
<dbReference type="InterPro" id="IPR007391">
    <property type="entry name" value="Vancomycin_resist_VanW"/>
</dbReference>
<dbReference type="Pfam" id="PF07501">
    <property type="entry name" value="G5"/>
    <property type="match status" value="1"/>
</dbReference>
<feature type="domain" description="G5" evidence="3">
    <location>
        <begin position="384"/>
        <end position="464"/>
    </location>
</feature>
<gene>
    <name evidence="4" type="ORF">ACFSUC_10025</name>
</gene>
<keyword evidence="1" id="KW-0732">Signal</keyword>
<evidence type="ECO:0000259" key="3">
    <source>
        <dbReference type="PROSITE" id="PS51109"/>
    </source>
</evidence>
<feature type="region of interest" description="Disordered" evidence="2">
    <location>
        <begin position="456"/>
        <end position="493"/>
    </location>
</feature>
<accession>A0ABW5RBE0</accession>
<dbReference type="Proteomes" id="UP001597497">
    <property type="component" value="Unassembled WGS sequence"/>
</dbReference>